<dbReference type="Proteomes" id="UP001162060">
    <property type="component" value="Unassembled WGS sequence"/>
</dbReference>
<proteinExistence type="predicted"/>
<sequence length="57" mass="6733">MAIGVDYGYLEELQKSSWWPLHLTFEKNGARSYVFKGEYGVFFRKRFYMLDTGNGID</sequence>
<organism evidence="1 2">
    <name type="scientific">Peronospora matthiolae</name>
    <dbReference type="NCBI Taxonomy" id="2874970"/>
    <lineage>
        <taxon>Eukaryota</taxon>
        <taxon>Sar</taxon>
        <taxon>Stramenopiles</taxon>
        <taxon>Oomycota</taxon>
        <taxon>Peronosporomycetes</taxon>
        <taxon>Peronosporales</taxon>
        <taxon>Peronosporaceae</taxon>
        <taxon>Peronospora</taxon>
    </lineage>
</organism>
<dbReference type="AlphaFoldDB" id="A0AAV1UMZ9"/>
<reference evidence="1" key="1">
    <citation type="submission" date="2024-01" db="EMBL/GenBank/DDBJ databases">
        <authorList>
            <person name="Webb A."/>
        </authorList>
    </citation>
    <scope>NUCLEOTIDE SEQUENCE</scope>
    <source>
        <strain evidence="1">Pm1</strain>
    </source>
</reference>
<name>A0AAV1UMZ9_9STRA</name>
<accession>A0AAV1UMZ9</accession>
<evidence type="ECO:0000313" key="1">
    <source>
        <dbReference type="EMBL" id="CAK7935991.1"/>
    </source>
</evidence>
<dbReference type="EMBL" id="CAKLBY020000223">
    <property type="protein sequence ID" value="CAK7935991.1"/>
    <property type="molecule type" value="Genomic_DNA"/>
</dbReference>
<comment type="caution">
    <text evidence="1">The sequence shown here is derived from an EMBL/GenBank/DDBJ whole genome shotgun (WGS) entry which is preliminary data.</text>
</comment>
<protein>
    <submittedName>
        <fullName evidence="1">Uncharacterized protein</fullName>
    </submittedName>
</protein>
<evidence type="ECO:0000313" key="2">
    <source>
        <dbReference type="Proteomes" id="UP001162060"/>
    </source>
</evidence>
<gene>
    <name evidence="1" type="ORF">PM001_LOCUS21141</name>
</gene>